<keyword evidence="3" id="KW-1185">Reference proteome</keyword>
<evidence type="ECO:0000313" key="3">
    <source>
        <dbReference type="Proteomes" id="UP000250079"/>
    </source>
</evidence>
<organism evidence="2 3">
    <name type="scientific">Granulosicoccus antarcticus IMCC3135</name>
    <dbReference type="NCBI Taxonomy" id="1192854"/>
    <lineage>
        <taxon>Bacteria</taxon>
        <taxon>Pseudomonadati</taxon>
        <taxon>Pseudomonadota</taxon>
        <taxon>Gammaproteobacteria</taxon>
        <taxon>Chromatiales</taxon>
        <taxon>Granulosicoccaceae</taxon>
        <taxon>Granulosicoccus</taxon>
    </lineage>
</organism>
<dbReference type="AlphaFoldDB" id="A0A2Z2NQC2"/>
<reference evidence="2 3" key="1">
    <citation type="submission" date="2016-12" db="EMBL/GenBank/DDBJ databases">
        <authorList>
            <person name="Song W.-J."/>
            <person name="Kurnit D.M."/>
        </authorList>
    </citation>
    <scope>NUCLEOTIDE SEQUENCE [LARGE SCALE GENOMIC DNA]</scope>
    <source>
        <strain evidence="2 3">IMCC3135</strain>
    </source>
</reference>
<feature type="chain" id="PRO_5016439324" evidence="1">
    <location>
        <begin position="40"/>
        <end position="558"/>
    </location>
</feature>
<evidence type="ECO:0000256" key="1">
    <source>
        <dbReference type="SAM" id="SignalP"/>
    </source>
</evidence>
<dbReference type="KEGG" id="gai:IMCC3135_18035"/>
<gene>
    <name evidence="2" type="ORF">IMCC3135_18035</name>
</gene>
<keyword evidence="1" id="KW-0732">Signal</keyword>
<dbReference type="Proteomes" id="UP000250079">
    <property type="component" value="Chromosome"/>
</dbReference>
<dbReference type="EMBL" id="CP018632">
    <property type="protein sequence ID" value="ASJ73686.1"/>
    <property type="molecule type" value="Genomic_DNA"/>
</dbReference>
<proteinExistence type="predicted"/>
<name>A0A2Z2NQC2_9GAMM</name>
<sequence length="558" mass="59507">MIMCKKTDRHVSGQYVLTNKVSLVAAAVAALLAAPLAQAQPVVSGSEISWPDDGWYQVQSADGLTNICEGTRSCQVEPGSYIVINHTTGERFTHVTVPASPATGSIQVDGNTVSWPDDGWYQVQSADGLTNICEGTRSCQVEPGSYIVINHTTGERFTDVTVSSSQATDEVLVDGNTISWPDDGWYQVQSADTYESFCEGGRSCTVAAGVYIVINLTTGQRHEGIVVEGDDGAGTGLVLDTQSNELITELAGYRLDEAAAAAPEVAASIIAGNIGVTVLEAGQYEVDEIAQPTERTQYACAEGGTMTLETGRTRIRESEYSHDTSYNIWEFDNCQTELDAGVPVAGSYEIIGKLAVQRDFVSGSRFNTIENSIAFTGFDIRTDGFALTVNASVQASDNTSGVSINRQRSVSIPQYVLQESSVPFSAPSLTIADANFIQEFSNTSNGALQSSSLDVQGWISGELTDDTAVSVTTIAPLNRVLGVGSLESENVPFSGQLQMLGSDDSVLTISANPEASEGQYLFVDYNLLDADGEQRETIGAQLVDLPLAAYDSLDWLDE</sequence>
<evidence type="ECO:0000313" key="2">
    <source>
        <dbReference type="EMBL" id="ASJ73686.1"/>
    </source>
</evidence>
<feature type="signal peptide" evidence="1">
    <location>
        <begin position="1"/>
        <end position="39"/>
    </location>
</feature>
<accession>A0A2Z2NQC2</accession>
<protein>
    <submittedName>
        <fullName evidence="2">Uncharacterized protein</fullName>
    </submittedName>
</protein>